<dbReference type="InterPro" id="IPR002182">
    <property type="entry name" value="NB-ARC"/>
</dbReference>
<feature type="domain" description="NB-ARC" evidence="2">
    <location>
        <begin position="71"/>
        <end position="215"/>
    </location>
</feature>
<feature type="domain" description="Disease resistance protein winged helix" evidence="3">
    <location>
        <begin position="283"/>
        <end position="349"/>
    </location>
</feature>
<dbReference type="PANTHER" id="PTHR36766">
    <property type="entry name" value="PLANT BROAD-SPECTRUM MILDEW RESISTANCE PROTEIN RPW8"/>
    <property type="match status" value="1"/>
</dbReference>
<evidence type="ECO:0000256" key="1">
    <source>
        <dbReference type="ARBA" id="ARBA00022737"/>
    </source>
</evidence>
<protein>
    <recommendedName>
        <fullName evidence="7">NB-ARC domain-containing protein</fullName>
    </recommendedName>
</protein>
<organism evidence="5 6">
    <name type="scientific">Zizania palustris</name>
    <name type="common">Northern wild rice</name>
    <dbReference type="NCBI Taxonomy" id="103762"/>
    <lineage>
        <taxon>Eukaryota</taxon>
        <taxon>Viridiplantae</taxon>
        <taxon>Streptophyta</taxon>
        <taxon>Embryophyta</taxon>
        <taxon>Tracheophyta</taxon>
        <taxon>Spermatophyta</taxon>
        <taxon>Magnoliopsida</taxon>
        <taxon>Liliopsida</taxon>
        <taxon>Poales</taxon>
        <taxon>Poaceae</taxon>
        <taxon>BOP clade</taxon>
        <taxon>Oryzoideae</taxon>
        <taxon>Oryzeae</taxon>
        <taxon>Zizaniinae</taxon>
        <taxon>Zizania</taxon>
    </lineage>
</organism>
<proteinExistence type="predicted"/>
<evidence type="ECO:0000259" key="2">
    <source>
        <dbReference type="Pfam" id="PF00931"/>
    </source>
</evidence>
<reference evidence="5" key="2">
    <citation type="submission" date="2021-02" db="EMBL/GenBank/DDBJ databases">
        <authorList>
            <person name="Kimball J.A."/>
            <person name="Haas M.W."/>
            <person name="Macchietto M."/>
            <person name="Kono T."/>
            <person name="Duquette J."/>
            <person name="Shao M."/>
        </authorList>
    </citation>
    <scope>NUCLEOTIDE SEQUENCE</scope>
    <source>
        <tissue evidence="5">Fresh leaf tissue</tissue>
    </source>
</reference>
<dbReference type="InterPro" id="IPR058922">
    <property type="entry name" value="WHD_DRP"/>
</dbReference>
<comment type="caution">
    <text evidence="5">The sequence shown here is derived from an EMBL/GenBank/DDBJ whole genome shotgun (WGS) entry which is preliminary data.</text>
</comment>
<evidence type="ECO:0000259" key="4">
    <source>
        <dbReference type="Pfam" id="PF23598"/>
    </source>
</evidence>
<evidence type="ECO:0008006" key="7">
    <source>
        <dbReference type="Google" id="ProtNLM"/>
    </source>
</evidence>
<accession>A0A8J5WKZ3</accession>
<keyword evidence="6" id="KW-1185">Reference proteome</keyword>
<feature type="domain" description="Disease resistance R13L4/SHOC-2-like LRR" evidence="4">
    <location>
        <begin position="413"/>
        <end position="735"/>
    </location>
</feature>
<dbReference type="Pfam" id="PF23559">
    <property type="entry name" value="WHD_DRP"/>
    <property type="match status" value="1"/>
</dbReference>
<evidence type="ECO:0000313" key="6">
    <source>
        <dbReference type="Proteomes" id="UP000729402"/>
    </source>
</evidence>
<dbReference type="PANTHER" id="PTHR36766:SF70">
    <property type="entry name" value="DISEASE RESISTANCE PROTEIN RGA4"/>
    <property type="match status" value="1"/>
</dbReference>
<keyword evidence="1" id="KW-0677">Repeat</keyword>
<dbReference type="Proteomes" id="UP000729402">
    <property type="component" value="Unassembled WGS sequence"/>
</dbReference>
<dbReference type="Pfam" id="PF00931">
    <property type="entry name" value="NB-ARC"/>
    <property type="match status" value="1"/>
</dbReference>
<dbReference type="EMBL" id="JAAALK010000081">
    <property type="protein sequence ID" value="KAG8090426.1"/>
    <property type="molecule type" value="Genomic_DNA"/>
</dbReference>
<name>A0A8J5WKZ3_ZIZPA</name>
<evidence type="ECO:0000259" key="3">
    <source>
        <dbReference type="Pfam" id="PF23559"/>
    </source>
</evidence>
<dbReference type="InterPro" id="IPR055414">
    <property type="entry name" value="LRR_R13L4/SHOC2-like"/>
</dbReference>
<reference evidence="5" key="1">
    <citation type="journal article" date="2021" name="bioRxiv">
        <title>Whole Genome Assembly and Annotation of Northern Wild Rice, Zizania palustris L., Supports a Whole Genome Duplication in the Zizania Genus.</title>
        <authorList>
            <person name="Haas M."/>
            <person name="Kono T."/>
            <person name="Macchietto M."/>
            <person name="Millas R."/>
            <person name="McGilp L."/>
            <person name="Shao M."/>
            <person name="Duquette J."/>
            <person name="Hirsch C.N."/>
            <person name="Kimball J."/>
        </authorList>
    </citation>
    <scope>NUCLEOTIDE SEQUENCE</scope>
    <source>
        <tissue evidence="5">Fresh leaf tissue</tissue>
    </source>
</reference>
<evidence type="ECO:0000313" key="5">
    <source>
        <dbReference type="EMBL" id="KAG8090426.1"/>
    </source>
</evidence>
<dbReference type="GO" id="GO:0043531">
    <property type="term" value="F:ADP binding"/>
    <property type="evidence" value="ECO:0007669"/>
    <property type="project" value="InterPro"/>
</dbReference>
<dbReference type="AlphaFoldDB" id="A0A8J5WKZ3"/>
<gene>
    <name evidence="5" type="ORF">GUJ93_ZPchr0011g27687</name>
</gene>
<sequence length="854" mass="96906">MEESAYAEWFGQLRDVMYDVDDIIDFARFKGSLLLPDHHRSSSSRKKVVQASRELVDLVLKQHGNGKKAYKIAIVGTGGVGKTTLAQKIFNSKKIKEQRFNKVAWVCVSRDYSEESLLREVLKQMNVALEQYESVATLKGKLKSATEGKSFFLVLDDVWKSDTWTHLLKGPLYTASTGIVIVTTRQDTVSLEIGADHTHRVDLMEVEEGWELLWKSLNIDEEKKVRHLRDIGIDIVRGCGGLPLAITAIARVLASKGEEENEWRRILSKIESPVNNLPIEITEDATIFRDDLIRMWVAEGFINGQEYQLLEDTAEDYYYELIHRNLLQLYDSSVDNSRCKMHDLLRKLACYLSREELFVGDPKKLGSNTICKVRRISVVSCEDMVSLPSMDQEQYKVRTLKASNWESWRVDEVLFKRLTYLRVLDLTGSIVQSIPSYISNLIHLRLLDLDGTGISCLPESIGVLQNLQILNLQRCRSLHNLPLATTKLCNLRRLGLDGTPITKVPVGVGRLEFLNDLEGFPIGGKSDSTTTQDGWNLEELEHLSQLRMLQMIKLERASPRISTSSLLTDKQYLKVLRLDCSEQTDEAYSEKYICNIEKIFEHLTPPRNLEGLSIMGFFGRRYPSWLGSAINNLSSLKYMFLVDCKSCNHLPPVGQLPSLKVLRVQGATNVTKIGTEILSCCVSNLTPKETVAFPKLEMLAIKDMPNWEEWSFVEGDEQLPTMQQLMPCLKDVKISRCPKLRGLPRQLGHVATSLQSLAIKGSNCLKTVDDFPFLSTAFVIDECEGLERVSNLPQVRGLYLYDCPNLKCVEEVGNFELLWLDACMQDNPGGWVNELVEQGRQRLGDDLDVYMYPS</sequence>
<dbReference type="Pfam" id="PF23598">
    <property type="entry name" value="LRR_14"/>
    <property type="match status" value="1"/>
</dbReference>
<dbReference type="OrthoDB" id="1050628at2759"/>